<feature type="compositionally biased region" description="Basic and acidic residues" evidence="1">
    <location>
        <begin position="57"/>
        <end position="66"/>
    </location>
</feature>
<dbReference type="Proteomes" id="UP001180487">
    <property type="component" value="Unassembled WGS sequence"/>
</dbReference>
<reference evidence="2 3" key="1">
    <citation type="submission" date="2023-07" db="EMBL/GenBank/DDBJ databases">
        <title>Sorghum-associated microbial communities from plants grown in Nebraska, USA.</title>
        <authorList>
            <person name="Schachtman D."/>
        </authorList>
    </citation>
    <scope>NUCLEOTIDE SEQUENCE [LARGE SCALE GENOMIC DNA]</scope>
    <source>
        <strain evidence="2 3">BE313</strain>
    </source>
</reference>
<evidence type="ECO:0000256" key="1">
    <source>
        <dbReference type="SAM" id="MobiDB-lite"/>
    </source>
</evidence>
<proteinExistence type="predicted"/>
<gene>
    <name evidence="2" type="ORF">J2X19_000333</name>
</gene>
<sequence length="66" mass="6844">MHASQSPRHSRSTAAQPLSTRPRASRLLRWGQVLAGGLAVCLALSGCGGGDNNGSDGKARDVRCAR</sequence>
<keyword evidence="3" id="KW-1185">Reference proteome</keyword>
<comment type="caution">
    <text evidence="2">The sequence shown here is derived from an EMBL/GenBank/DDBJ whole genome shotgun (WGS) entry which is preliminary data.</text>
</comment>
<organism evidence="2 3">
    <name type="scientific">Rhodoferax ferrireducens</name>
    <dbReference type="NCBI Taxonomy" id="192843"/>
    <lineage>
        <taxon>Bacteria</taxon>
        <taxon>Pseudomonadati</taxon>
        <taxon>Pseudomonadota</taxon>
        <taxon>Betaproteobacteria</taxon>
        <taxon>Burkholderiales</taxon>
        <taxon>Comamonadaceae</taxon>
        <taxon>Rhodoferax</taxon>
    </lineage>
</organism>
<feature type="compositionally biased region" description="Polar residues" evidence="1">
    <location>
        <begin position="1"/>
        <end position="19"/>
    </location>
</feature>
<protein>
    <submittedName>
        <fullName evidence="2">Uncharacterized protein</fullName>
    </submittedName>
</protein>
<evidence type="ECO:0000313" key="3">
    <source>
        <dbReference type="Proteomes" id="UP001180487"/>
    </source>
</evidence>
<dbReference type="EMBL" id="JAVDXT010000001">
    <property type="protein sequence ID" value="MDR7375675.1"/>
    <property type="molecule type" value="Genomic_DNA"/>
</dbReference>
<name>A0ABU2C2Y0_9BURK</name>
<feature type="region of interest" description="Disordered" evidence="1">
    <location>
        <begin position="46"/>
        <end position="66"/>
    </location>
</feature>
<feature type="region of interest" description="Disordered" evidence="1">
    <location>
        <begin position="1"/>
        <end position="23"/>
    </location>
</feature>
<accession>A0ABU2C2Y0</accession>
<dbReference type="RefSeq" id="WP_310370051.1">
    <property type="nucleotide sequence ID" value="NZ_JAVDXT010000001.1"/>
</dbReference>
<evidence type="ECO:0000313" key="2">
    <source>
        <dbReference type="EMBL" id="MDR7375675.1"/>
    </source>
</evidence>